<proteinExistence type="predicted"/>
<gene>
    <name evidence="1" type="ORF">Cvel_24895</name>
</gene>
<reference evidence="1" key="1">
    <citation type="submission" date="2014-11" db="EMBL/GenBank/DDBJ databases">
        <authorList>
            <person name="Otto D Thomas"/>
            <person name="Naeem Raeece"/>
        </authorList>
    </citation>
    <scope>NUCLEOTIDE SEQUENCE</scope>
</reference>
<dbReference type="PhylomeDB" id="A0A0G4H6K1"/>
<dbReference type="AlphaFoldDB" id="A0A0G4H6K1"/>
<sequence length="187" mass="19982">MSNMPKRDNYPKGSEGKEEYATELASWAEKKEVFDAGKADRDTLVATLQGHIDQLASDVFALNKQAEKLHKEIDALSPPPQAKGVPGGAAEGRLPSVFLMTPLTGGGVYPAVSPTEPATVSVGGSVRTSDVGAPGAPDIFSFLGVRELSGTRGRPKWDFEDPLIAYTLKEILTSRSRGPLWRCAISL</sequence>
<organism evidence="1">
    <name type="scientific">Chromera velia CCMP2878</name>
    <dbReference type="NCBI Taxonomy" id="1169474"/>
    <lineage>
        <taxon>Eukaryota</taxon>
        <taxon>Sar</taxon>
        <taxon>Alveolata</taxon>
        <taxon>Colpodellida</taxon>
        <taxon>Chromeraceae</taxon>
        <taxon>Chromera</taxon>
    </lineage>
</organism>
<dbReference type="EMBL" id="CDMZ01001932">
    <property type="protein sequence ID" value="CEM39489.1"/>
    <property type="molecule type" value="Genomic_DNA"/>
</dbReference>
<protein>
    <submittedName>
        <fullName evidence="1">Uncharacterized protein</fullName>
    </submittedName>
</protein>
<dbReference type="VEuPathDB" id="CryptoDB:Cvel_24895"/>
<name>A0A0G4H6K1_9ALVE</name>
<evidence type="ECO:0000313" key="1">
    <source>
        <dbReference type="EMBL" id="CEM39489.1"/>
    </source>
</evidence>
<accession>A0A0G4H6K1</accession>